<proteinExistence type="predicted"/>
<dbReference type="Proteomes" id="UP001566132">
    <property type="component" value="Unassembled WGS sequence"/>
</dbReference>
<protein>
    <submittedName>
        <fullName evidence="1">Uncharacterized protein</fullName>
    </submittedName>
</protein>
<dbReference type="EMBL" id="JBDJPC010000004">
    <property type="protein sequence ID" value="KAL1505691.1"/>
    <property type="molecule type" value="Genomic_DNA"/>
</dbReference>
<sequence>MSPVAVELQLAMTKDFNMQIAISVLPGERLRGSQSNCAMDTVEKLEKRSESFSQFEYFSLFADRDEFECRNNITDIGTQAGVILHRLQCALQSAK</sequence>
<comment type="caution">
    <text evidence="1">The sequence shown here is derived from an EMBL/GenBank/DDBJ whole genome shotgun (WGS) entry which is preliminary data.</text>
</comment>
<evidence type="ECO:0000313" key="2">
    <source>
        <dbReference type="Proteomes" id="UP001566132"/>
    </source>
</evidence>
<dbReference type="AlphaFoldDB" id="A0ABD1EXC6"/>
<reference evidence="1 2" key="1">
    <citation type="submission" date="2024-05" db="EMBL/GenBank/DDBJ databases">
        <title>Genetic variation in Jamaican populations of the coffee berry borer (Hypothenemus hampei).</title>
        <authorList>
            <person name="Errbii M."/>
            <person name="Myrie A."/>
        </authorList>
    </citation>
    <scope>NUCLEOTIDE SEQUENCE [LARGE SCALE GENOMIC DNA]</scope>
    <source>
        <strain evidence="1">JA-Hopewell-2020-01-JO</strain>
        <tissue evidence="1">Whole body</tissue>
    </source>
</reference>
<name>A0ABD1EXC6_HYPHA</name>
<accession>A0ABD1EXC6</accession>
<keyword evidence="2" id="KW-1185">Reference proteome</keyword>
<gene>
    <name evidence="1" type="ORF">ABEB36_005197</name>
</gene>
<evidence type="ECO:0000313" key="1">
    <source>
        <dbReference type="EMBL" id="KAL1505691.1"/>
    </source>
</evidence>
<organism evidence="1 2">
    <name type="scientific">Hypothenemus hampei</name>
    <name type="common">Coffee berry borer</name>
    <dbReference type="NCBI Taxonomy" id="57062"/>
    <lineage>
        <taxon>Eukaryota</taxon>
        <taxon>Metazoa</taxon>
        <taxon>Ecdysozoa</taxon>
        <taxon>Arthropoda</taxon>
        <taxon>Hexapoda</taxon>
        <taxon>Insecta</taxon>
        <taxon>Pterygota</taxon>
        <taxon>Neoptera</taxon>
        <taxon>Endopterygota</taxon>
        <taxon>Coleoptera</taxon>
        <taxon>Polyphaga</taxon>
        <taxon>Cucujiformia</taxon>
        <taxon>Curculionidae</taxon>
        <taxon>Scolytinae</taxon>
        <taxon>Hypothenemus</taxon>
    </lineage>
</organism>